<dbReference type="AlphaFoldDB" id="A0A0M2X364"/>
<proteinExistence type="predicted"/>
<organism evidence="1 2">
    <name type="scientific">Leptospira santarosai</name>
    <dbReference type="NCBI Taxonomy" id="28183"/>
    <lineage>
        <taxon>Bacteria</taxon>
        <taxon>Pseudomonadati</taxon>
        <taxon>Spirochaetota</taxon>
        <taxon>Spirochaetia</taxon>
        <taxon>Leptospirales</taxon>
        <taxon>Leptospiraceae</taxon>
        <taxon>Leptospira</taxon>
    </lineage>
</organism>
<sequence length="74" mass="8654">MLLSLSQNLKQTSELSPISRLIKCKTSKIKNEIDETDLKLRSFHSYRSYHLSGKRLHITKDMFDSSANSCYFRI</sequence>
<name>A0A0M2X364_9LEPT</name>
<reference evidence="1 2" key="1">
    <citation type="journal article" date="2015" name="Genome Announc.">
        <title>Draft Genome Sequences of Leptospira santarosai Strains U160, U164, and U233, Isolated from Asymptomatic Cattle.</title>
        <authorList>
            <person name="Kremer F.S."/>
            <person name="Eslabao M.R."/>
            <person name="Provisor M."/>
            <person name="Woloski R.D."/>
            <person name="Ramires O.V."/>
            <person name="Moreno L.Z."/>
            <person name="Moreno A.M."/>
            <person name="Hamond C."/>
            <person name="Lilenbaum W."/>
            <person name="Dellagostin O.A."/>
        </authorList>
    </citation>
    <scope>NUCLEOTIDE SEQUENCE [LARGE SCALE GENOMIC DNA]</scope>
    <source>
        <strain evidence="1 2">U160</strain>
    </source>
</reference>
<gene>
    <name evidence="1" type="ORF">XB16_2813</name>
</gene>
<evidence type="ECO:0000313" key="2">
    <source>
        <dbReference type="Proteomes" id="UP000033961"/>
    </source>
</evidence>
<dbReference type="Proteomes" id="UP000033961">
    <property type="component" value="Chromosome I"/>
</dbReference>
<accession>A0A0M2X364</accession>
<protein>
    <submittedName>
        <fullName evidence="1">Uncharacterized protein</fullName>
    </submittedName>
</protein>
<dbReference type="EMBL" id="CP027843">
    <property type="protein sequence ID" value="AVQ13116.1"/>
    <property type="molecule type" value="Genomic_DNA"/>
</dbReference>
<evidence type="ECO:0000313" key="1">
    <source>
        <dbReference type="EMBL" id="AVQ13116.1"/>
    </source>
</evidence>